<gene>
    <name evidence="9" type="ORF">V3H18_06770</name>
</gene>
<feature type="domain" description="ABC3 transporter permease C-terminal" evidence="7">
    <location>
        <begin position="245"/>
        <end position="358"/>
    </location>
</feature>
<name>A0ABU7XFS6_9HYPH</name>
<dbReference type="InterPro" id="IPR025857">
    <property type="entry name" value="MacB_PCD"/>
</dbReference>
<keyword evidence="5 6" id="KW-0472">Membrane</keyword>
<dbReference type="InterPro" id="IPR038766">
    <property type="entry name" value="Membrane_comp_ABC_pdt"/>
</dbReference>
<feature type="transmembrane region" description="Helical" evidence="6">
    <location>
        <begin position="286"/>
        <end position="313"/>
    </location>
</feature>
<comment type="subcellular location">
    <subcellularLocation>
        <location evidence="1">Cell membrane</location>
        <topology evidence="1">Multi-pass membrane protein</topology>
    </subcellularLocation>
</comment>
<proteinExistence type="predicted"/>
<dbReference type="EMBL" id="JAZHYN010000014">
    <property type="protein sequence ID" value="MEF3366240.1"/>
    <property type="molecule type" value="Genomic_DNA"/>
</dbReference>
<evidence type="ECO:0000259" key="8">
    <source>
        <dbReference type="Pfam" id="PF12704"/>
    </source>
</evidence>
<organism evidence="9 10">
    <name type="scientific">Methylocystis borbori</name>
    <dbReference type="NCBI Taxonomy" id="3118750"/>
    <lineage>
        <taxon>Bacteria</taxon>
        <taxon>Pseudomonadati</taxon>
        <taxon>Pseudomonadota</taxon>
        <taxon>Alphaproteobacteria</taxon>
        <taxon>Hyphomicrobiales</taxon>
        <taxon>Methylocystaceae</taxon>
        <taxon>Methylocystis</taxon>
    </lineage>
</organism>
<keyword evidence="10" id="KW-1185">Reference proteome</keyword>
<dbReference type="Pfam" id="PF12704">
    <property type="entry name" value="MacB_PCD"/>
    <property type="match status" value="1"/>
</dbReference>
<keyword evidence="4 6" id="KW-1133">Transmembrane helix</keyword>
<feature type="transmembrane region" description="Helical" evidence="6">
    <location>
        <begin position="741"/>
        <end position="763"/>
    </location>
</feature>
<evidence type="ECO:0000256" key="6">
    <source>
        <dbReference type="SAM" id="Phobius"/>
    </source>
</evidence>
<dbReference type="Pfam" id="PF02687">
    <property type="entry name" value="FtsX"/>
    <property type="match status" value="2"/>
</dbReference>
<evidence type="ECO:0000259" key="7">
    <source>
        <dbReference type="Pfam" id="PF02687"/>
    </source>
</evidence>
<protein>
    <submittedName>
        <fullName evidence="9">ABC transporter permease</fullName>
    </submittedName>
</protein>
<evidence type="ECO:0000256" key="2">
    <source>
        <dbReference type="ARBA" id="ARBA00022475"/>
    </source>
</evidence>
<feature type="transmembrane region" description="Helical" evidence="6">
    <location>
        <begin position="342"/>
        <end position="362"/>
    </location>
</feature>
<dbReference type="RefSeq" id="WP_332081223.1">
    <property type="nucleotide sequence ID" value="NZ_JAZHYN010000014.1"/>
</dbReference>
<feature type="domain" description="MacB-like periplasmic core" evidence="8">
    <location>
        <begin position="465"/>
        <end position="659"/>
    </location>
</feature>
<feature type="transmembrane region" description="Helical" evidence="6">
    <location>
        <begin position="783"/>
        <end position="802"/>
    </location>
</feature>
<accession>A0ABU7XFS6</accession>
<dbReference type="Proteomes" id="UP001350748">
    <property type="component" value="Unassembled WGS sequence"/>
</dbReference>
<keyword evidence="3 6" id="KW-0812">Transmembrane</keyword>
<dbReference type="PANTHER" id="PTHR30287:SF2">
    <property type="entry name" value="BLL1001 PROTEIN"/>
    <property type="match status" value="1"/>
</dbReference>
<dbReference type="InterPro" id="IPR003838">
    <property type="entry name" value="ABC3_permease_C"/>
</dbReference>
<evidence type="ECO:0000256" key="1">
    <source>
        <dbReference type="ARBA" id="ARBA00004651"/>
    </source>
</evidence>
<feature type="transmembrane region" description="Helical" evidence="6">
    <location>
        <begin position="390"/>
        <end position="407"/>
    </location>
</feature>
<reference evidence="9 10" key="1">
    <citation type="submission" date="2024-02" db="EMBL/GenBank/DDBJ databases">
        <authorList>
            <person name="Grouzdev D."/>
        </authorList>
    </citation>
    <scope>NUCLEOTIDE SEQUENCE [LARGE SCALE GENOMIC DNA]</scope>
    <source>
        <strain evidence="9 10">9N</strain>
    </source>
</reference>
<evidence type="ECO:0000256" key="4">
    <source>
        <dbReference type="ARBA" id="ARBA00022989"/>
    </source>
</evidence>
<feature type="domain" description="ABC3 transporter permease C-terminal" evidence="7">
    <location>
        <begin position="694"/>
        <end position="811"/>
    </location>
</feature>
<feature type="transmembrane region" description="Helical" evidence="6">
    <location>
        <begin position="413"/>
        <end position="439"/>
    </location>
</feature>
<keyword evidence="2" id="KW-1003">Cell membrane</keyword>
<feature type="transmembrane region" description="Helical" evidence="6">
    <location>
        <begin position="687"/>
        <end position="712"/>
    </location>
</feature>
<comment type="caution">
    <text evidence="9">The sequence shown here is derived from an EMBL/GenBank/DDBJ whole genome shotgun (WGS) entry which is preliminary data.</text>
</comment>
<dbReference type="PANTHER" id="PTHR30287">
    <property type="entry name" value="MEMBRANE COMPONENT OF PREDICTED ABC SUPERFAMILY METABOLITE UPTAKE TRANSPORTER"/>
    <property type="match status" value="1"/>
</dbReference>
<evidence type="ECO:0000313" key="9">
    <source>
        <dbReference type="EMBL" id="MEF3366240.1"/>
    </source>
</evidence>
<evidence type="ECO:0000256" key="5">
    <source>
        <dbReference type="ARBA" id="ARBA00023136"/>
    </source>
</evidence>
<feature type="transmembrane region" description="Helical" evidence="6">
    <location>
        <begin position="460"/>
        <end position="480"/>
    </location>
</feature>
<evidence type="ECO:0000313" key="10">
    <source>
        <dbReference type="Proteomes" id="UP001350748"/>
    </source>
</evidence>
<evidence type="ECO:0000256" key="3">
    <source>
        <dbReference type="ARBA" id="ARBA00022692"/>
    </source>
</evidence>
<feature type="transmembrane region" description="Helical" evidence="6">
    <location>
        <begin position="243"/>
        <end position="266"/>
    </location>
</feature>
<sequence>MTRQTLLWTLLALLSHWRRHKANLATVILGLGIATALWSGVQALNAQARRSYDDAAAIFSGENASMLVASRGGLFPQELFVKLRRAGANVSPALEGSIRIDDHQLRLVGVEPLTLPRSAPMAHMRERENIADFFSGPGRAFVAPETLRRLGLAPGARPLTERGRQLPPLAALEEAPPGAIVVDIGVAQRLLGREGKLSRLVVADDAPIDPARLAQITGDALRLVGPQEDNELARLTGSFHLNLTAFGFLAFLVGFFIVHAAFGLAFEQRLPLLRTLRALGVSARALIVAMLIELVFFTLIAGGAGVFGGYLMARALLPNMAASLEGLYGAHIPESLALDASWLLSGLVMASAGALLAAGSGLSKTLRLPVLSVARPIAWREAHHRYLRRQGIFASLALLGAGAAFFLGESLAASFAVIAGALIGAALLLPLALAGALTLGERLSRRPLARWFFADGRQELPGLSLALMALLMALAANIGVGGMVEGFRLTFTGWLDERLAAEIYYEATSPADAREIEDWARAQTDIAAVLPVWRARTRLDGWPVEVIGMTPHETYTAHFPLIEATPDVWRALFEEDAVLISEQLARRLGLALGAALDIPTSGENFRAHIVGIFPDYGNPRGQLRIAHQRLAAKFADASGVHYSLRVAPEATARVMEEMQRRFGAKIARILDQAEIKKLSTDIFERTFAVTAALNTLTLIVSGIALFASLLTLADMRRARVAPVWALGATRSRLATLELARVMMFAAGAALLALPLGLFMSWRLVAGVNVAAFGWRLPFHMFPAQWGEVFIIALGAAFLAALLPTARLARAAPSELLKVFSNER</sequence>